<evidence type="ECO:0000256" key="1">
    <source>
        <dbReference type="ARBA" id="ARBA00010617"/>
    </source>
</evidence>
<dbReference type="PANTHER" id="PTHR24305:SF166">
    <property type="entry name" value="CYTOCHROME P450 12A4, MITOCHONDRIAL-RELATED"/>
    <property type="match status" value="1"/>
</dbReference>
<dbReference type="Pfam" id="PF00067">
    <property type="entry name" value="p450"/>
    <property type="match status" value="1"/>
</dbReference>
<dbReference type="InterPro" id="IPR001128">
    <property type="entry name" value="Cyt_P450"/>
</dbReference>
<reference evidence="3" key="1">
    <citation type="submission" date="2019-06" db="EMBL/GenBank/DDBJ databases">
        <title>Complete genome sequence of Methylogaea oryzae strain JCM16910.</title>
        <authorList>
            <person name="Asakawa S."/>
        </authorList>
    </citation>
    <scope>NUCLEOTIDE SEQUENCE</scope>
    <source>
        <strain evidence="3">E10</strain>
    </source>
</reference>
<sequence length="441" mass="49343">MHTMPHLPPGPTPRFWQPLAYAHSPYRFFRSVHARYGDTFTVRTNALTLTVVTAHPEGVGQIFTAPADTFHMTLPKSLLRILGRQGLSGMHGEAHRRTRKLISPCFHGESLRRLGGMIHATAAEALEGWRDGEVWQAQDAMRDIALDVILKTVFGVEQRERLHLFRAAVLDLAATFSNPAFILSALLSVEHDGWPPNRRLDAARQRLAALLQENIAERHATGTARADILSRLMEARFDDGSRFSDTALVDNLIANLMAGHETSAMTLTWSFAWLGRHPEVAQRLQDEIDSLGSDDDIAAIQALPYLDAVVKECLRLYPAVPDVLRMLAKPLQLRGYEIPAGLNVAACSAVLHMNPDLYPDPERFYPERFLEKTYSGNEFIPFGGGNRVCIGNHFGVFEVKIVLAVLLFRGRYTLQEPAPLRVARRGFLMGPTSARVRFQRK</sequence>
<dbReference type="GO" id="GO:0004497">
    <property type="term" value="F:monooxygenase activity"/>
    <property type="evidence" value="ECO:0007669"/>
    <property type="project" value="UniProtKB-KW"/>
</dbReference>
<evidence type="ECO:0000256" key="2">
    <source>
        <dbReference type="RuleBase" id="RU000461"/>
    </source>
</evidence>
<keyword evidence="2" id="KW-0408">Iron</keyword>
<accession>A0A8D5AK00</accession>
<keyword evidence="2" id="KW-0560">Oxidoreductase</keyword>
<name>A0A8D5AK00_9GAMM</name>
<dbReference type="RefSeq" id="WP_221046909.1">
    <property type="nucleotide sequence ID" value="NZ_AP019782.1"/>
</dbReference>
<dbReference type="KEGG" id="moz:MoryE10_19150"/>
<dbReference type="CDD" id="cd11053">
    <property type="entry name" value="CYP110-like"/>
    <property type="match status" value="1"/>
</dbReference>
<keyword evidence="2" id="KW-0503">Monooxygenase</keyword>
<evidence type="ECO:0000313" key="4">
    <source>
        <dbReference type="Proteomes" id="UP000824988"/>
    </source>
</evidence>
<dbReference type="InterPro" id="IPR050121">
    <property type="entry name" value="Cytochrome_P450_monoxygenase"/>
</dbReference>
<proteinExistence type="inferred from homology"/>
<dbReference type="GO" id="GO:0005506">
    <property type="term" value="F:iron ion binding"/>
    <property type="evidence" value="ECO:0007669"/>
    <property type="project" value="InterPro"/>
</dbReference>
<organism evidence="3 4">
    <name type="scientific">Methylogaea oryzae</name>
    <dbReference type="NCBI Taxonomy" id="1295382"/>
    <lineage>
        <taxon>Bacteria</taxon>
        <taxon>Pseudomonadati</taxon>
        <taxon>Pseudomonadota</taxon>
        <taxon>Gammaproteobacteria</taxon>
        <taxon>Methylococcales</taxon>
        <taxon>Methylococcaceae</taxon>
        <taxon>Methylogaea</taxon>
    </lineage>
</organism>
<dbReference type="Proteomes" id="UP000824988">
    <property type="component" value="Chromosome"/>
</dbReference>
<keyword evidence="2" id="KW-0479">Metal-binding</keyword>
<dbReference type="EMBL" id="AP019782">
    <property type="protein sequence ID" value="BBL71309.1"/>
    <property type="molecule type" value="Genomic_DNA"/>
</dbReference>
<dbReference type="GO" id="GO:0016705">
    <property type="term" value="F:oxidoreductase activity, acting on paired donors, with incorporation or reduction of molecular oxygen"/>
    <property type="evidence" value="ECO:0007669"/>
    <property type="project" value="InterPro"/>
</dbReference>
<comment type="similarity">
    <text evidence="1 2">Belongs to the cytochrome P450 family.</text>
</comment>
<dbReference type="PANTHER" id="PTHR24305">
    <property type="entry name" value="CYTOCHROME P450"/>
    <property type="match status" value="1"/>
</dbReference>
<dbReference type="PROSITE" id="PS00086">
    <property type="entry name" value="CYTOCHROME_P450"/>
    <property type="match status" value="1"/>
</dbReference>
<gene>
    <name evidence="3" type="ORF">MoryE10_19150</name>
</gene>
<evidence type="ECO:0000313" key="3">
    <source>
        <dbReference type="EMBL" id="BBL71309.1"/>
    </source>
</evidence>
<keyword evidence="4" id="KW-1185">Reference proteome</keyword>
<keyword evidence="2" id="KW-0349">Heme</keyword>
<dbReference type="InterPro" id="IPR017972">
    <property type="entry name" value="Cyt_P450_CS"/>
</dbReference>
<dbReference type="GO" id="GO:0020037">
    <property type="term" value="F:heme binding"/>
    <property type="evidence" value="ECO:0007669"/>
    <property type="project" value="InterPro"/>
</dbReference>
<dbReference type="AlphaFoldDB" id="A0A8D5AK00"/>
<protein>
    <submittedName>
        <fullName evidence="3">Cytochrome P450</fullName>
    </submittedName>
</protein>